<reference evidence="6 7" key="1">
    <citation type="submission" date="2017-01" db="EMBL/GenBank/DDBJ databases">
        <title>Genome Sequencing of a Marine Spirillum, Oceanospirillum multiglobuliferum ATCC 33336, from Japan.</title>
        <authorList>
            <person name="Carney J.G."/>
            <person name="Trachtenberg A.M."/>
            <person name="Rheaume B.A."/>
            <person name="Linnane J.D."/>
            <person name="Pitts N.L."/>
            <person name="Mykles D.L."/>
            <person name="Maclea K.S."/>
        </authorList>
    </citation>
    <scope>NUCLEOTIDE SEQUENCE [LARGE SCALE GENOMIC DNA]</scope>
    <source>
        <strain evidence="6 7">ATCC 33336</strain>
    </source>
</reference>
<dbReference type="Proteomes" id="UP000191418">
    <property type="component" value="Unassembled WGS sequence"/>
</dbReference>
<evidence type="ECO:0000256" key="1">
    <source>
        <dbReference type="SAM" id="Phobius"/>
    </source>
</evidence>
<evidence type="ECO:0000259" key="2">
    <source>
        <dbReference type="PROSITE" id="PS50112"/>
    </source>
</evidence>
<dbReference type="PROSITE" id="PS50113">
    <property type="entry name" value="PAC"/>
    <property type="match status" value="1"/>
</dbReference>
<protein>
    <submittedName>
        <fullName evidence="6">Uncharacterized protein</fullName>
    </submittedName>
</protein>
<evidence type="ECO:0000259" key="5">
    <source>
        <dbReference type="PROSITE" id="PS50887"/>
    </source>
</evidence>
<dbReference type="PROSITE" id="PS50887">
    <property type="entry name" value="GGDEF"/>
    <property type="match status" value="1"/>
</dbReference>
<evidence type="ECO:0000259" key="4">
    <source>
        <dbReference type="PROSITE" id="PS50883"/>
    </source>
</evidence>
<evidence type="ECO:0000259" key="3">
    <source>
        <dbReference type="PROSITE" id="PS50113"/>
    </source>
</evidence>
<dbReference type="CDD" id="cd01949">
    <property type="entry name" value="GGDEF"/>
    <property type="match status" value="1"/>
</dbReference>
<dbReference type="CDD" id="cd01948">
    <property type="entry name" value="EAL"/>
    <property type="match status" value="1"/>
</dbReference>
<dbReference type="PANTHER" id="PTHR44757">
    <property type="entry name" value="DIGUANYLATE CYCLASE DGCP"/>
    <property type="match status" value="1"/>
</dbReference>
<keyword evidence="7" id="KW-1185">Reference proteome</keyword>
<dbReference type="InterPro" id="IPR029787">
    <property type="entry name" value="Nucleotide_cyclase"/>
</dbReference>
<dbReference type="SUPFAM" id="SSF55073">
    <property type="entry name" value="Nucleotide cyclase"/>
    <property type="match status" value="1"/>
</dbReference>
<feature type="domain" description="PAC" evidence="3">
    <location>
        <begin position="392"/>
        <end position="446"/>
    </location>
</feature>
<dbReference type="Gene3D" id="3.20.20.450">
    <property type="entry name" value="EAL domain"/>
    <property type="match status" value="1"/>
</dbReference>
<dbReference type="Gene3D" id="3.30.450.20">
    <property type="entry name" value="PAS domain"/>
    <property type="match status" value="2"/>
</dbReference>
<keyword evidence="1" id="KW-1133">Transmembrane helix</keyword>
<dbReference type="InterPro" id="IPR000014">
    <property type="entry name" value="PAS"/>
</dbReference>
<dbReference type="InterPro" id="IPR035965">
    <property type="entry name" value="PAS-like_dom_sf"/>
</dbReference>
<accession>A0A1V4T8C4</accession>
<dbReference type="SMART" id="SM00091">
    <property type="entry name" value="PAS"/>
    <property type="match status" value="1"/>
</dbReference>
<dbReference type="Pfam" id="PF13426">
    <property type="entry name" value="PAS_9"/>
    <property type="match status" value="1"/>
</dbReference>
<dbReference type="SUPFAM" id="SSF55785">
    <property type="entry name" value="PYP-like sensor domain (PAS domain)"/>
    <property type="match status" value="1"/>
</dbReference>
<name>A0A1V4T8C4_9GAMM</name>
<feature type="transmembrane region" description="Helical" evidence="1">
    <location>
        <begin position="12"/>
        <end position="34"/>
    </location>
</feature>
<dbReference type="InterPro" id="IPR000160">
    <property type="entry name" value="GGDEF_dom"/>
</dbReference>
<feature type="domain" description="GGDEF" evidence="5">
    <location>
        <begin position="476"/>
        <end position="610"/>
    </location>
</feature>
<feature type="domain" description="PAS" evidence="2">
    <location>
        <begin position="321"/>
        <end position="367"/>
    </location>
</feature>
<dbReference type="STRING" id="64969.SAMN02745127_00949"/>
<evidence type="ECO:0000313" key="6">
    <source>
        <dbReference type="EMBL" id="OPX56862.1"/>
    </source>
</evidence>
<dbReference type="InterPro" id="IPR001633">
    <property type="entry name" value="EAL_dom"/>
</dbReference>
<dbReference type="InterPro" id="IPR052155">
    <property type="entry name" value="Biofilm_reg_signaling"/>
</dbReference>
<dbReference type="AlphaFoldDB" id="A0A1V4T8C4"/>
<dbReference type="InterPro" id="IPR043128">
    <property type="entry name" value="Rev_trsase/Diguanyl_cyclase"/>
</dbReference>
<feature type="domain" description="EAL" evidence="4">
    <location>
        <begin position="619"/>
        <end position="874"/>
    </location>
</feature>
<dbReference type="NCBIfam" id="TIGR00229">
    <property type="entry name" value="sensory_box"/>
    <property type="match status" value="1"/>
</dbReference>
<dbReference type="PROSITE" id="PS50883">
    <property type="entry name" value="EAL"/>
    <property type="match status" value="1"/>
</dbReference>
<dbReference type="NCBIfam" id="TIGR00254">
    <property type="entry name" value="GGDEF"/>
    <property type="match status" value="1"/>
</dbReference>
<dbReference type="EMBL" id="MTSM01000001">
    <property type="protein sequence ID" value="OPX56862.1"/>
    <property type="molecule type" value="Genomic_DNA"/>
</dbReference>
<dbReference type="Pfam" id="PF00563">
    <property type="entry name" value="EAL"/>
    <property type="match status" value="1"/>
</dbReference>
<evidence type="ECO:0000313" key="7">
    <source>
        <dbReference type="Proteomes" id="UP000191418"/>
    </source>
</evidence>
<dbReference type="Pfam" id="PF00990">
    <property type="entry name" value="GGDEF"/>
    <property type="match status" value="1"/>
</dbReference>
<proteinExistence type="predicted"/>
<feature type="transmembrane region" description="Helical" evidence="1">
    <location>
        <begin position="289"/>
        <end position="312"/>
    </location>
</feature>
<dbReference type="PANTHER" id="PTHR44757:SF2">
    <property type="entry name" value="BIOFILM ARCHITECTURE MAINTENANCE PROTEIN MBAA"/>
    <property type="match status" value="1"/>
</dbReference>
<dbReference type="InterPro" id="IPR000700">
    <property type="entry name" value="PAS-assoc_C"/>
</dbReference>
<comment type="caution">
    <text evidence="6">The sequence shown here is derived from an EMBL/GenBank/DDBJ whole genome shotgun (WGS) entry which is preliminary data.</text>
</comment>
<dbReference type="CDD" id="cd00130">
    <property type="entry name" value="PAS"/>
    <property type="match status" value="1"/>
</dbReference>
<dbReference type="SUPFAM" id="SSF141868">
    <property type="entry name" value="EAL domain-like"/>
    <property type="match status" value="1"/>
</dbReference>
<dbReference type="SMART" id="SM00086">
    <property type="entry name" value="PAC"/>
    <property type="match status" value="1"/>
</dbReference>
<dbReference type="InterPro" id="IPR035919">
    <property type="entry name" value="EAL_sf"/>
</dbReference>
<keyword evidence="1" id="KW-0472">Membrane</keyword>
<keyword evidence="1" id="KW-0812">Transmembrane</keyword>
<sequence length="888" mass="99136">MLRLWLIFIKNALLHQKAVVLTALLIVLSFWLVLEHSLQKGLARSLQNQETSDAVLLHALEDTVVRSFQAINASLATISESLPLLGDEQNITRILSDQLRTAPQLRAVDLIRLDQTVIASATGYQYEDGSKGILCVQPLLENNLIEFVIGDPQEGRYPGDLFGARTGLHYVPFCFPVRSESGELVSVLVASINPQYFTNLFQSVIDANQSKIRLHRYDGLTLMGSDAVAASETLLARVKQRSWGAYRVAEGSDDAALLSYRSTSLLPLIISMESSEAFSLDAWRKDERMLSMVMMVLIALVTAIALVFVILFEKRDLAQGDIHLLSTAIRSAANAIFITNKAGKIHWVNDAFCRLTGYEFSEIKDKTPKFLNSGQHSPQFFKELWQTILNGESWRGELHNRHKSGERLTVEQTITPILNIKGDVEHFVAVHEDVTARKHAEEKALYLAGHDPLTGLPNRRHFEQRIHHVFEAPAPEVAGILFIDLDRFKEINDTMGHEAGDSLLSRTTERLVQLLGDQYLLARLGGDEFAILAYPVLNDIELSNLASQVIETVATPFEYGEAVFTVTCSVGIAQSFVNSGCDASSLLRQADMAMYRAKHEGKNTYRFFDEAMDALMKRRVYLQQQLDIAVKSDHELSLRFQPQVDSFTGQVCGAESLLRWETEEGEWISPAEFIGIAEETGQILEVGNWLMESLFRQMADWNARHVPFGKIAMNVSAVQLARDTLADRLLSLMRAFEIPPEQLSIEITETTLMATSDLVELNLKQLKQAGVTLAIDDFGTGYSSLSYLKSLNADYLKIDRSFVIGIGKNRSDESIIEATIALAKSLELATVAEGVDSEEQLVFLQQRHCNFIQGYLFAKPLLAEEFEVFMSSGASLRTGLDTTMETTK</sequence>
<dbReference type="SMART" id="SM00052">
    <property type="entry name" value="EAL"/>
    <property type="match status" value="1"/>
</dbReference>
<dbReference type="Gene3D" id="3.30.70.270">
    <property type="match status" value="1"/>
</dbReference>
<dbReference type="SMART" id="SM00267">
    <property type="entry name" value="GGDEF"/>
    <property type="match status" value="1"/>
</dbReference>
<dbReference type="PROSITE" id="PS50112">
    <property type="entry name" value="PAS"/>
    <property type="match status" value="1"/>
</dbReference>
<gene>
    <name evidence="6" type="ORF">BTE48_00030</name>
</gene>
<dbReference type="InterPro" id="IPR001610">
    <property type="entry name" value="PAC"/>
</dbReference>
<organism evidence="6 7">
    <name type="scientific">Oceanospirillum multiglobuliferum</name>
    <dbReference type="NCBI Taxonomy" id="64969"/>
    <lineage>
        <taxon>Bacteria</taxon>
        <taxon>Pseudomonadati</taxon>
        <taxon>Pseudomonadota</taxon>
        <taxon>Gammaproteobacteria</taxon>
        <taxon>Oceanospirillales</taxon>
        <taxon>Oceanospirillaceae</taxon>
        <taxon>Oceanospirillum</taxon>
    </lineage>
</organism>